<keyword evidence="2" id="KW-1185">Reference proteome</keyword>
<dbReference type="HOGENOM" id="CLU_1796451_0_0_1"/>
<dbReference type="KEGG" id="ani:ANIA_04393"/>
<protein>
    <submittedName>
        <fullName evidence="1">Uncharacterized protein</fullName>
    </submittedName>
</protein>
<dbReference type="Proteomes" id="UP000000560">
    <property type="component" value="Chromosome III"/>
</dbReference>
<organism evidence="1 2">
    <name type="scientific">Emericella nidulans (strain FGSC A4 / ATCC 38163 / CBS 112.46 / NRRL 194 / M139)</name>
    <name type="common">Aspergillus nidulans</name>
    <dbReference type="NCBI Taxonomy" id="227321"/>
    <lineage>
        <taxon>Eukaryota</taxon>
        <taxon>Fungi</taxon>
        <taxon>Dikarya</taxon>
        <taxon>Ascomycota</taxon>
        <taxon>Pezizomycotina</taxon>
        <taxon>Eurotiomycetes</taxon>
        <taxon>Eurotiomycetidae</taxon>
        <taxon>Eurotiales</taxon>
        <taxon>Aspergillaceae</taxon>
        <taxon>Aspergillus</taxon>
        <taxon>Aspergillus subgen. Nidulantes</taxon>
    </lineage>
</organism>
<evidence type="ECO:0000313" key="2">
    <source>
        <dbReference type="Proteomes" id="UP000000560"/>
    </source>
</evidence>
<proteinExistence type="predicted"/>
<dbReference type="GeneID" id="2872189"/>
<dbReference type="RefSeq" id="XP_661997.1">
    <property type="nucleotide sequence ID" value="XM_656905.1"/>
</dbReference>
<dbReference type="VEuPathDB" id="FungiDB:AN4393"/>
<reference evidence="2" key="2">
    <citation type="journal article" date="2009" name="Fungal Genet. Biol.">
        <title>The 2008 update of the Aspergillus nidulans genome annotation: a community effort.</title>
        <authorList>
            <person name="Wortman J.R."/>
            <person name="Gilsenan J.M."/>
            <person name="Joardar V."/>
            <person name="Deegan J."/>
            <person name="Clutterbuck J."/>
            <person name="Andersen M.R."/>
            <person name="Archer D."/>
            <person name="Bencina M."/>
            <person name="Braus G."/>
            <person name="Coutinho P."/>
            <person name="von Dohren H."/>
            <person name="Doonan J."/>
            <person name="Driessen A.J."/>
            <person name="Durek P."/>
            <person name="Espeso E."/>
            <person name="Fekete E."/>
            <person name="Flipphi M."/>
            <person name="Estrada C.G."/>
            <person name="Geysens S."/>
            <person name="Goldman G."/>
            <person name="de Groot P.W."/>
            <person name="Hansen K."/>
            <person name="Harris S.D."/>
            <person name="Heinekamp T."/>
            <person name="Helmstaedt K."/>
            <person name="Henrissat B."/>
            <person name="Hofmann G."/>
            <person name="Homan T."/>
            <person name="Horio T."/>
            <person name="Horiuchi H."/>
            <person name="James S."/>
            <person name="Jones M."/>
            <person name="Karaffa L."/>
            <person name="Karanyi Z."/>
            <person name="Kato M."/>
            <person name="Keller N."/>
            <person name="Kelly D.E."/>
            <person name="Kiel J.A."/>
            <person name="Kim J.M."/>
            <person name="van der Klei I.J."/>
            <person name="Klis F.M."/>
            <person name="Kovalchuk A."/>
            <person name="Krasevec N."/>
            <person name="Kubicek C.P."/>
            <person name="Liu B."/>
            <person name="Maccabe A."/>
            <person name="Meyer V."/>
            <person name="Mirabito P."/>
            <person name="Miskei M."/>
            <person name="Mos M."/>
            <person name="Mullins J."/>
            <person name="Nelson D.R."/>
            <person name="Nielsen J."/>
            <person name="Oakley B.R."/>
            <person name="Osmani S.A."/>
            <person name="Pakula T."/>
            <person name="Paszewski A."/>
            <person name="Paulsen I."/>
            <person name="Pilsyk S."/>
            <person name="Pocsi I."/>
            <person name="Punt P.J."/>
            <person name="Ram A.F."/>
            <person name="Ren Q."/>
            <person name="Robellet X."/>
            <person name="Robson G."/>
            <person name="Seiboth B."/>
            <person name="van Solingen P."/>
            <person name="Specht T."/>
            <person name="Sun J."/>
            <person name="Taheri-Talesh N."/>
            <person name="Takeshita N."/>
            <person name="Ussery D."/>
            <person name="vanKuyk P.A."/>
            <person name="Visser H."/>
            <person name="van de Vondervoort P.J."/>
            <person name="de Vries R.P."/>
            <person name="Walton J."/>
            <person name="Xiang X."/>
            <person name="Xiong Y."/>
            <person name="Zeng A.P."/>
            <person name="Brandt B.W."/>
            <person name="Cornell M.J."/>
            <person name="van den Hondel C.A."/>
            <person name="Visser J."/>
            <person name="Oliver S.G."/>
            <person name="Turner G."/>
        </authorList>
    </citation>
    <scope>GENOME REANNOTATION</scope>
    <source>
        <strain evidence="2">FGSC A4 / ATCC 38163 / CBS 112.46 / NRRL 194 / M139</strain>
    </source>
</reference>
<reference evidence="2" key="1">
    <citation type="journal article" date="2005" name="Nature">
        <title>Sequencing of Aspergillus nidulans and comparative analysis with A. fumigatus and A. oryzae.</title>
        <authorList>
            <person name="Galagan J.E."/>
            <person name="Calvo S.E."/>
            <person name="Cuomo C."/>
            <person name="Ma L.J."/>
            <person name="Wortman J.R."/>
            <person name="Batzoglou S."/>
            <person name="Lee S.I."/>
            <person name="Basturkmen M."/>
            <person name="Spevak C.C."/>
            <person name="Clutterbuck J."/>
            <person name="Kapitonov V."/>
            <person name="Jurka J."/>
            <person name="Scazzocchio C."/>
            <person name="Farman M."/>
            <person name="Butler J."/>
            <person name="Purcell S."/>
            <person name="Harris S."/>
            <person name="Braus G.H."/>
            <person name="Draht O."/>
            <person name="Busch S."/>
            <person name="D'Enfert C."/>
            <person name="Bouchier C."/>
            <person name="Goldman G.H."/>
            <person name="Bell-Pedersen D."/>
            <person name="Griffiths-Jones S."/>
            <person name="Doonan J.H."/>
            <person name="Yu J."/>
            <person name="Vienken K."/>
            <person name="Pain A."/>
            <person name="Freitag M."/>
            <person name="Selker E.U."/>
            <person name="Archer D.B."/>
            <person name="Penalva M.A."/>
            <person name="Oakley B.R."/>
            <person name="Momany M."/>
            <person name="Tanaka T."/>
            <person name="Kumagai T."/>
            <person name="Asai K."/>
            <person name="Machida M."/>
            <person name="Nierman W.C."/>
            <person name="Denning D.W."/>
            <person name="Caddick M."/>
            <person name="Hynes M."/>
            <person name="Paoletti M."/>
            <person name="Fischer R."/>
            <person name="Miller B."/>
            <person name="Dyer P."/>
            <person name="Sachs M.S."/>
            <person name="Osmani S.A."/>
            <person name="Birren B.W."/>
        </authorList>
    </citation>
    <scope>NUCLEOTIDE SEQUENCE [LARGE SCALE GENOMIC DNA]</scope>
    <source>
        <strain evidence="2">FGSC A4 / ATCC 38163 / CBS 112.46 / NRRL 194 / M139</strain>
    </source>
</reference>
<accession>Q5B4Y7</accession>
<sequence>MDNSRTYYELINSISSPADLQNEKHVRTSHIRAEAGGAEPRTIIVVDSDVEIATVTKAYPSTWVVTTRQEIPEIQQAELMGDGTDLWRLREQWFEYAQSTAYVFIYRDVIPMICAIICWFGACHLGSGSGGGGPYALADITCHL</sequence>
<dbReference type="EMBL" id="BN001303">
    <property type="protein sequence ID" value="CBF77618.1"/>
    <property type="molecule type" value="Genomic_DNA"/>
</dbReference>
<dbReference type="AlphaFoldDB" id="Q5B4Y7"/>
<gene>
    <name evidence="1" type="ORF">ANIA_04393</name>
</gene>
<evidence type="ECO:0000313" key="1">
    <source>
        <dbReference type="EMBL" id="CBF77618.1"/>
    </source>
</evidence>
<dbReference type="InParanoid" id="Q5B4Y7"/>
<accession>C8V8U9</accession>
<name>Q5B4Y7_EMENI</name>